<proteinExistence type="predicted"/>
<dbReference type="Gene3D" id="2.30.30.190">
    <property type="entry name" value="CAP Gly-rich-like domain"/>
    <property type="match status" value="1"/>
</dbReference>
<dbReference type="InterPro" id="IPR000938">
    <property type="entry name" value="CAP-Gly_domain"/>
</dbReference>
<keyword evidence="2" id="KW-1185">Reference proteome</keyword>
<dbReference type="InterPro" id="IPR036859">
    <property type="entry name" value="CAP-Gly_dom_sf"/>
</dbReference>
<dbReference type="PANTHER" id="PTHR18916:SF90">
    <property type="entry name" value="CAP-GLY DOMAIN-CONTAINING PROTEIN"/>
    <property type="match status" value="1"/>
</dbReference>
<evidence type="ECO:0000313" key="3">
    <source>
        <dbReference type="RefSeq" id="XP_012943490.1"/>
    </source>
</evidence>
<dbReference type="SUPFAM" id="SSF74924">
    <property type="entry name" value="Cap-Gly domain"/>
    <property type="match status" value="1"/>
</dbReference>
<dbReference type="Proteomes" id="UP000694888">
    <property type="component" value="Unplaced"/>
</dbReference>
<dbReference type="PANTHER" id="PTHR18916">
    <property type="entry name" value="DYNACTIN 1-RELATED MICROTUBULE-BINDING"/>
    <property type="match status" value="1"/>
</dbReference>
<sequence>MVLFDNVFPGQRVEVRWDDGIYKGTVRYKGPVATKKGDWVGIELDRPVGDTTGMLQGRRYFQCRPNYGVFVRADRLRFVPSVRCLYDKYHRVARASYIDEHLFDTARPDVRNGPYDPVAVSQNDFSRVKSSLGDYGVAVGWDQPKYYNLRHSVSNCLPAATMLRSETAGTPFRYLSRPYHVDYWMDDDFERKPSIPKTHMPHSALRQQVRQGWHGAHYVREMTVPTGRERMKFSQWNDISP</sequence>
<accession>A0ABM1A9P1</accession>
<evidence type="ECO:0000259" key="1">
    <source>
        <dbReference type="PROSITE" id="PS50245"/>
    </source>
</evidence>
<gene>
    <name evidence="3" type="primary">LOC101862898</name>
</gene>
<dbReference type="RefSeq" id="XP_012943490.1">
    <property type="nucleotide sequence ID" value="XM_013088036.2"/>
</dbReference>
<protein>
    <submittedName>
        <fullName evidence="3">Uncharacterized protein LOC101862898</fullName>
    </submittedName>
</protein>
<name>A0ABM1A9P1_APLCA</name>
<dbReference type="PROSITE" id="PS50245">
    <property type="entry name" value="CAP_GLY_2"/>
    <property type="match status" value="1"/>
</dbReference>
<feature type="domain" description="CAP-Gly" evidence="1">
    <location>
        <begin position="30"/>
        <end position="72"/>
    </location>
</feature>
<dbReference type="SMART" id="SM01052">
    <property type="entry name" value="CAP_GLY"/>
    <property type="match status" value="1"/>
</dbReference>
<evidence type="ECO:0000313" key="2">
    <source>
        <dbReference type="Proteomes" id="UP000694888"/>
    </source>
</evidence>
<dbReference type="GeneID" id="101862898"/>
<reference evidence="3" key="1">
    <citation type="submission" date="2025-08" db="UniProtKB">
        <authorList>
            <consortium name="RefSeq"/>
        </authorList>
    </citation>
    <scope>IDENTIFICATION</scope>
</reference>
<organism evidence="2 3">
    <name type="scientific">Aplysia californica</name>
    <name type="common">California sea hare</name>
    <dbReference type="NCBI Taxonomy" id="6500"/>
    <lineage>
        <taxon>Eukaryota</taxon>
        <taxon>Metazoa</taxon>
        <taxon>Spiralia</taxon>
        <taxon>Lophotrochozoa</taxon>
        <taxon>Mollusca</taxon>
        <taxon>Gastropoda</taxon>
        <taxon>Heterobranchia</taxon>
        <taxon>Euthyneura</taxon>
        <taxon>Tectipleura</taxon>
        <taxon>Aplysiida</taxon>
        <taxon>Aplysioidea</taxon>
        <taxon>Aplysiidae</taxon>
        <taxon>Aplysia</taxon>
    </lineage>
</organism>
<dbReference type="Pfam" id="PF01302">
    <property type="entry name" value="CAP_GLY"/>
    <property type="match status" value="1"/>
</dbReference>